<dbReference type="Proteomes" id="UP000005316">
    <property type="component" value="Unassembled WGS sequence"/>
</dbReference>
<dbReference type="HOGENOM" id="CLU_3258054_0_0_9"/>
<dbReference type="EMBL" id="AFPZ01000020">
    <property type="protein sequence ID" value="EGQ27115.1"/>
    <property type="molecule type" value="Genomic_DNA"/>
</dbReference>
<dbReference type="AlphaFoldDB" id="F9DPS2"/>
<organism evidence="1 2">
    <name type="scientific">Sporosarcina newyorkensis 2681</name>
    <dbReference type="NCBI Taxonomy" id="1027292"/>
    <lineage>
        <taxon>Bacteria</taxon>
        <taxon>Bacillati</taxon>
        <taxon>Bacillota</taxon>
        <taxon>Bacilli</taxon>
        <taxon>Bacillales</taxon>
        <taxon>Caryophanaceae</taxon>
        <taxon>Sporosarcina</taxon>
    </lineage>
</organism>
<name>F9DPS2_9BACL</name>
<comment type="caution">
    <text evidence="1">The sequence shown here is derived from an EMBL/GenBank/DDBJ whole genome shotgun (WGS) entry which is preliminary data.</text>
</comment>
<proteinExistence type="predicted"/>
<evidence type="ECO:0000313" key="1">
    <source>
        <dbReference type="EMBL" id="EGQ27115.1"/>
    </source>
</evidence>
<accession>F9DPS2</accession>
<protein>
    <submittedName>
        <fullName evidence="1">Uncharacterized protein</fullName>
    </submittedName>
</protein>
<sequence length="42" mass="4736">MYGHSSARFLRTFCLSYHKEKGMTLAVLVIFIGLIDTEKNGS</sequence>
<reference evidence="1 2" key="1">
    <citation type="submission" date="2011-04" db="EMBL/GenBank/DDBJ databases">
        <authorList>
            <person name="Muzny D."/>
            <person name="Qin X."/>
            <person name="Deng J."/>
            <person name="Jiang H."/>
            <person name="Liu Y."/>
            <person name="Qu J."/>
            <person name="Song X.-Z."/>
            <person name="Zhang L."/>
            <person name="Thornton R."/>
            <person name="Coyle M."/>
            <person name="Francisco L."/>
            <person name="Jackson L."/>
            <person name="Javaid M."/>
            <person name="Korchina V."/>
            <person name="Kovar C."/>
            <person name="Mata R."/>
            <person name="Mathew T."/>
            <person name="Ngo R."/>
            <person name="Nguyen L."/>
            <person name="Nguyen N."/>
            <person name="Okwuonu G."/>
            <person name="Ongeri F."/>
            <person name="Pham C."/>
            <person name="Simmons D."/>
            <person name="Wilczek-Boney K."/>
            <person name="Hale W."/>
            <person name="Jakkamsetti A."/>
            <person name="Pham P."/>
            <person name="Ruth R."/>
            <person name="San Lucas F."/>
            <person name="Warren J."/>
            <person name="Zhang J."/>
            <person name="Zhao Z."/>
            <person name="Zhou C."/>
            <person name="Zhu D."/>
            <person name="Lee S."/>
            <person name="Bess C."/>
            <person name="Blankenburg K."/>
            <person name="Forbes L."/>
            <person name="Fu Q."/>
            <person name="Gubbala S."/>
            <person name="Hirani K."/>
            <person name="Jayaseelan J.C."/>
            <person name="Lara F."/>
            <person name="Munidasa M."/>
            <person name="Palculict T."/>
            <person name="Patil S."/>
            <person name="Pu L.-L."/>
            <person name="Saada N."/>
            <person name="Tang L."/>
            <person name="Weissenberger G."/>
            <person name="Zhu Y."/>
            <person name="Hemphill L."/>
            <person name="Shang Y."/>
            <person name="Youmans B."/>
            <person name="Ayvaz T."/>
            <person name="Ross M."/>
            <person name="Santibanez J."/>
            <person name="Aqrawi P."/>
            <person name="Gross S."/>
            <person name="Joshi V."/>
            <person name="Fowler G."/>
            <person name="Nazareth L."/>
            <person name="Reid J."/>
            <person name="Worley K."/>
            <person name="Petrosino J."/>
            <person name="Highlander S."/>
            <person name="Gibbs R."/>
        </authorList>
    </citation>
    <scope>NUCLEOTIDE SEQUENCE [LARGE SCALE GENOMIC DNA]</scope>
    <source>
        <strain evidence="1 2">2681</strain>
    </source>
</reference>
<evidence type="ECO:0000313" key="2">
    <source>
        <dbReference type="Proteomes" id="UP000005316"/>
    </source>
</evidence>
<gene>
    <name evidence="1" type="ORF">HMPREF9372_0802</name>
</gene>